<accession>I4EDB6</accession>
<reference evidence="2 3" key="1">
    <citation type="journal article" date="2012" name="ISME J.">
        <title>Nitrification expanded: discovery, physiology and genomics of a nitrite-oxidizing bacterium from the phylum Chloroflexi.</title>
        <authorList>
            <person name="Sorokin D.Y."/>
            <person name="Lucker S."/>
            <person name="Vejmelkova D."/>
            <person name="Kostrikina N.A."/>
            <person name="Kleerebezem R."/>
            <person name="Rijpstra W.I."/>
            <person name="Damste J.S."/>
            <person name="Le Paslier D."/>
            <person name="Muyzer G."/>
            <person name="Wagner M."/>
            <person name="van Loosdrecht M.C."/>
            <person name="Daims H."/>
        </authorList>
    </citation>
    <scope>NUCLEOTIDE SEQUENCE [LARGE SCALE GENOMIC DNA]</scope>
    <source>
        <strain evidence="3">none</strain>
    </source>
</reference>
<dbReference type="AlphaFoldDB" id="I4EDB6"/>
<name>I4EDB6_9BACT</name>
<evidence type="ECO:0000313" key="3">
    <source>
        <dbReference type="Proteomes" id="UP000004221"/>
    </source>
</evidence>
<protein>
    <submittedName>
        <fullName evidence="2">Uncharacterized protein</fullName>
    </submittedName>
</protein>
<sequence>MPNRLTVGTRPVRPVLTAEGYHVNDCVSNHRLSGHPASGLADCAPGGARLPGQSPAA</sequence>
<proteinExistence type="predicted"/>
<keyword evidence="3" id="KW-1185">Reference proteome</keyword>
<dbReference type="EMBL" id="CAGS01000050">
    <property type="protein sequence ID" value="CCF82678.1"/>
    <property type="molecule type" value="Genomic_DNA"/>
</dbReference>
<feature type="region of interest" description="Disordered" evidence="1">
    <location>
        <begin position="34"/>
        <end position="57"/>
    </location>
</feature>
<evidence type="ECO:0000313" key="2">
    <source>
        <dbReference type="EMBL" id="CCF82678.1"/>
    </source>
</evidence>
<organism evidence="2 3">
    <name type="scientific">Nitrolancea hollandica Lb</name>
    <dbReference type="NCBI Taxonomy" id="1129897"/>
    <lineage>
        <taxon>Bacteria</taxon>
        <taxon>Pseudomonadati</taxon>
        <taxon>Thermomicrobiota</taxon>
        <taxon>Thermomicrobia</taxon>
        <taxon>Sphaerobacterales</taxon>
        <taxon>Sphaerobacterineae</taxon>
        <taxon>Sphaerobacteraceae</taxon>
        <taxon>Nitrolancea</taxon>
    </lineage>
</organism>
<evidence type="ECO:0000256" key="1">
    <source>
        <dbReference type="SAM" id="MobiDB-lite"/>
    </source>
</evidence>
<gene>
    <name evidence="2" type="ORF">NITHO_1430008</name>
</gene>
<dbReference type="Proteomes" id="UP000004221">
    <property type="component" value="Unassembled WGS sequence"/>
</dbReference>
<comment type="caution">
    <text evidence="2">The sequence shown here is derived from an EMBL/GenBank/DDBJ whole genome shotgun (WGS) entry which is preliminary data.</text>
</comment>